<dbReference type="Proteomes" id="UP000594638">
    <property type="component" value="Unassembled WGS sequence"/>
</dbReference>
<protein>
    <submittedName>
        <fullName evidence="1">Uncharacterized protein</fullName>
    </submittedName>
</protein>
<proteinExistence type="predicted"/>
<name>A0A8S0UD83_OLEEU</name>
<organism evidence="1 2">
    <name type="scientific">Olea europaea subsp. europaea</name>
    <dbReference type="NCBI Taxonomy" id="158383"/>
    <lineage>
        <taxon>Eukaryota</taxon>
        <taxon>Viridiplantae</taxon>
        <taxon>Streptophyta</taxon>
        <taxon>Embryophyta</taxon>
        <taxon>Tracheophyta</taxon>
        <taxon>Spermatophyta</taxon>
        <taxon>Magnoliopsida</taxon>
        <taxon>eudicotyledons</taxon>
        <taxon>Gunneridae</taxon>
        <taxon>Pentapetalae</taxon>
        <taxon>asterids</taxon>
        <taxon>lamiids</taxon>
        <taxon>Lamiales</taxon>
        <taxon>Oleaceae</taxon>
        <taxon>Oleeae</taxon>
        <taxon>Olea</taxon>
    </lineage>
</organism>
<dbReference type="EMBL" id="CACTIH010007511">
    <property type="protein sequence ID" value="CAA3014903.1"/>
    <property type="molecule type" value="Genomic_DNA"/>
</dbReference>
<dbReference type="Gramene" id="OE9A049103T1">
    <property type="protein sequence ID" value="OE9A049103C1"/>
    <property type="gene ID" value="OE9A049103"/>
</dbReference>
<evidence type="ECO:0000313" key="2">
    <source>
        <dbReference type="Proteomes" id="UP000594638"/>
    </source>
</evidence>
<accession>A0A8S0UD83</accession>
<comment type="caution">
    <text evidence="1">The sequence shown here is derived from an EMBL/GenBank/DDBJ whole genome shotgun (WGS) entry which is preliminary data.</text>
</comment>
<evidence type="ECO:0000313" key="1">
    <source>
        <dbReference type="EMBL" id="CAA3014903.1"/>
    </source>
</evidence>
<keyword evidence="2" id="KW-1185">Reference proteome</keyword>
<gene>
    <name evidence="1" type="ORF">OLEA9_A049103</name>
</gene>
<sequence length="71" mass="7876">MDCPSGPWVFVVPRGSLPNTCRQAKERNFDGVVALPNQYTPPRQVAHHTTSRCVSYPSRWPVDGASVPLKI</sequence>
<reference evidence="1 2" key="1">
    <citation type="submission" date="2019-12" db="EMBL/GenBank/DDBJ databases">
        <authorList>
            <person name="Alioto T."/>
            <person name="Alioto T."/>
            <person name="Gomez Garrido J."/>
        </authorList>
    </citation>
    <scope>NUCLEOTIDE SEQUENCE [LARGE SCALE GENOMIC DNA]</scope>
</reference>
<dbReference type="AlphaFoldDB" id="A0A8S0UD83"/>